<accession>A0ABS4V9R2</accession>
<comment type="caution">
    <text evidence="2">The sequence shown here is derived from an EMBL/GenBank/DDBJ whole genome shotgun (WGS) entry which is preliminary data.</text>
</comment>
<evidence type="ECO:0000256" key="1">
    <source>
        <dbReference type="SAM" id="MobiDB-lite"/>
    </source>
</evidence>
<evidence type="ECO:0000313" key="3">
    <source>
        <dbReference type="Proteomes" id="UP001519311"/>
    </source>
</evidence>
<name>A0ABS4V9R2_9ACTN</name>
<reference evidence="2 3" key="1">
    <citation type="submission" date="2021-03" db="EMBL/GenBank/DDBJ databases">
        <title>Sequencing the genomes of 1000 actinobacteria strains.</title>
        <authorList>
            <person name="Klenk H.-P."/>
        </authorList>
    </citation>
    <scope>NUCLEOTIDE SEQUENCE [LARGE SCALE GENOMIC DNA]</scope>
    <source>
        <strain evidence="2 3">DSM 40843</strain>
    </source>
</reference>
<keyword evidence="3" id="KW-1185">Reference proteome</keyword>
<feature type="region of interest" description="Disordered" evidence="1">
    <location>
        <begin position="1"/>
        <end position="29"/>
    </location>
</feature>
<dbReference type="Proteomes" id="UP001519311">
    <property type="component" value="Unassembled WGS sequence"/>
</dbReference>
<dbReference type="GeneID" id="97343272"/>
<protein>
    <submittedName>
        <fullName evidence="2">Uncharacterized protein</fullName>
    </submittedName>
</protein>
<dbReference type="RefSeq" id="WP_164494173.1">
    <property type="nucleotide sequence ID" value="NZ_BMWJ01000004.1"/>
</dbReference>
<sequence length="52" mass="5918">MDIVQQQMLDSWRAAQHGEPPPPLPGRHDREVLREVRRRLAARAAAPRRPAG</sequence>
<dbReference type="EMBL" id="JAGINS010000001">
    <property type="protein sequence ID" value="MBP2360640.1"/>
    <property type="molecule type" value="Genomic_DNA"/>
</dbReference>
<proteinExistence type="predicted"/>
<gene>
    <name evidence="2" type="ORF">JOF59_003040</name>
</gene>
<evidence type="ECO:0000313" key="2">
    <source>
        <dbReference type="EMBL" id="MBP2360640.1"/>
    </source>
</evidence>
<organism evidence="2 3">
    <name type="scientific">Streptomyces clavifer</name>
    <dbReference type="NCBI Taxonomy" id="68188"/>
    <lineage>
        <taxon>Bacteria</taxon>
        <taxon>Bacillati</taxon>
        <taxon>Actinomycetota</taxon>
        <taxon>Actinomycetes</taxon>
        <taxon>Kitasatosporales</taxon>
        <taxon>Streptomycetaceae</taxon>
        <taxon>Streptomyces</taxon>
    </lineage>
</organism>